<proteinExistence type="inferred from homology"/>
<dbReference type="AlphaFoldDB" id="A0A194X5T9"/>
<name>A0A194X5T9_MOLSC</name>
<dbReference type="GeneID" id="28832435"/>
<dbReference type="InParanoid" id="A0A194X5T9"/>
<sequence>MLCLRCSHGFNAALKPSTFSQPAVRSFFKAFSRRTFTSFRGPSRPTVFPSSFTFPASLSASPLPISAETLDLLPKISTHPALGATQIRCGPRNTFSPSHFVRKRRHGFLSRIRTRKGRMTLARRRAKKRSTLSH</sequence>
<evidence type="ECO:0000313" key="6">
    <source>
        <dbReference type="Proteomes" id="UP000070700"/>
    </source>
</evidence>
<dbReference type="STRING" id="149040.A0A194X5T9"/>
<organism evidence="5 6">
    <name type="scientific">Mollisia scopiformis</name>
    <name type="common">Conifer needle endophyte fungus</name>
    <name type="synonym">Phialocephala scopiformis</name>
    <dbReference type="NCBI Taxonomy" id="149040"/>
    <lineage>
        <taxon>Eukaryota</taxon>
        <taxon>Fungi</taxon>
        <taxon>Dikarya</taxon>
        <taxon>Ascomycota</taxon>
        <taxon>Pezizomycotina</taxon>
        <taxon>Leotiomycetes</taxon>
        <taxon>Helotiales</taxon>
        <taxon>Mollisiaceae</taxon>
        <taxon>Mollisia</taxon>
    </lineage>
</organism>
<evidence type="ECO:0000256" key="2">
    <source>
        <dbReference type="ARBA" id="ARBA00022980"/>
    </source>
</evidence>
<dbReference type="FunFam" id="1.10.287.3980:FF:000001">
    <property type="entry name" value="Mitochondrial ribosomal protein L34"/>
    <property type="match status" value="1"/>
</dbReference>
<dbReference type="Gene3D" id="1.10.287.3980">
    <property type="match status" value="1"/>
</dbReference>
<accession>A0A194X5T9</accession>
<protein>
    <recommendedName>
        <fullName evidence="4">Large ribosomal subunit protein bL34m</fullName>
    </recommendedName>
</protein>
<dbReference type="Pfam" id="PF00468">
    <property type="entry name" value="Ribosomal_L34"/>
    <property type="match status" value="1"/>
</dbReference>
<keyword evidence="6" id="KW-1185">Reference proteome</keyword>
<dbReference type="InterPro" id="IPR000271">
    <property type="entry name" value="Ribosomal_bL34"/>
</dbReference>
<dbReference type="NCBIfam" id="TIGR01030">
    <property type="entry name" value="rpmH_bact"/>
    <property type="match status" value="1"/>
</dbReference>
<dbReference type="RefSeq" id="XP_018069898.1">
    <property type="nucleotide sequence ID" value="XM_018222709.1"/>
</dbReference>
<dbReference type="GO" id="GO:0005762">
    <property type="term" value="C:mitochondrial large ribosomal subunit"/>
    <property type="evidence" value="ECO:0007669"/>
    <property type="project" value="TreeGrafter"/>
</dbReference>
<keyword evidence="3" id="KW-0687">Ribonucleoprotein</keyword>
<keyword evidence="2" id="KW-0689">Ribosomal protein</keyword>
<reference evidence="5 6" key="1">
    <citation type="submission" date="2015-10" db="EMBL/GenBank/DDBJ databases">
        <title>Full genome of DAOMC 229536 Phialocephala scopiformis, a fungal endophyte of spruce producing the potent anti-insectan compound rugulosin.</title>
        <authorList>
            <consortium name="DOE Joint Genome Institute"/>
            <person name="Walker A.K."/>
            <person name="Frasz S.L."/>
            <person name="Seifert K.A."/>
            <person name="Miller J.D."/>
            <person name="Mondo S.J."/>
            <person name="Labutti K."/>
            <person name="Lipzen A."/>
            <person name="Dockter R."/>
            <person name="Kennedy M."/>
            <person name="Grigoriev I.V."/>
            <person name="Spatafora J.W."/>
        </authorList>
    </citation>
    <scope>NUCLEOTIDE SEQUENCE [LARGE SCALE GENOMIC DNA]</scope>
    <source>
        <strain evidence="5 6">CBS 120377</strain>
    </source>
</reference>
<evidence type="ECO:0000256" key="4">
    <source>
        <dbReference type="ARBA" id="ARBA00035274"/>
    </source>
</evidence>
<dbReference type="GO" id="GO:0006412">
    <property type="term" value="P:translation"/>
    <property type="evidence" value="ECO:0007669"/>
    <property type="project" value="InterPro"/>
</dbReference>
<evidence type="ECO:0000313" key="5">
    <source>
        <dbReference type="EMBL" id="KUJ15543.1"/>
    </source>
</evidence>
<dbReference type="PANTHER" id="PTHR14503">
    <property type="entry name" value="MITOCHONDRIAL RIBOSOMAL PROTEIN 34 FAMILY MEMBER"/>
    <property type="match status" value="1"/>
</dbReference>
<dbReference type="EMBL" id="KQ947418">
    <property type="protein sequence ID" value="KUJ15543.1"/>
    <property type="molecule type" value="Genomic_DNA"/>
</dbReference>
<dbReference type="KEGG" id="psco:LY89DRAFT_783674"/>
<dbReference type="PANTHER" id="PTHR14503:SF4">
    <property type="entry name" value="LARGE RIBOSOMAL SUBUNIT PROTEIN BL34M"/>
    <property type="match status" value="1"/>
</dbReference>
<gene>
    <name evidence="5" type="ORF">LY89DRAFT_783674</name>
</gene>
<comment type="similarity">
    <text evidence="1">Belongs to the bacterial ribosomal protein bL34 family.</text>
</comment>
<dbReference type="GO" id="GO:0003735">
    <property type="term" value="F:structural constituent of ribosome"/>
    <property type="evidence" value="ECO:0007669"/>
    <property type="project" value="InterPro"/>
</dbReference>
<dbReference type="OrthoDB" id="431691at2759"/>
<evidence type="ECO:0000256" key="3">
    <source>
        <dbReference type="ARBA" id="ARBA00023274"/>
    </source>
</evidence>
<evidence type="ECO:0000256" key="1">
    <source>
        <dbReference type="ARBA" id="ARBA00010111"/>
    </source>
</evidence>
<dbReference type="Proteomes" id="UP000070700">
    <property type="component" value="Unassembled WGS sequence"/>
</dbReference>